<evidence type="ECO:0000313" key="2">
    <source>
        <dbReference type="EMBL" id="WIA09346.1"/>
    </source>
</evidence>
<dbReference type="Proteomes" id="UP001244341">
    <property type="component" value="Chromosome 1b"/>
</dbReference>
<gene>
    <name evidence="2" type="ORF">OEZ85_008753</name>
</gene>
<feature type="region of interest" description="Disordered" evidence="1">
    <location>
        <begin position="1"/>
        <end position="52"/>
    </location>
</feature>
<name>A0ABY8TNG6_TETOB</name>
<reference evidence="2 3" key="1">
    <citation type="submission" date="2023-05" db="EMBL/GenBank/DDBJ databases">
        <title>A 100% complete, gapless, phased diploid assembly of the Scenedesmus obliquus UTEX 3031 genome.</title>
        <authorList>
            <person name="Biondi T.C."/>
            <person name="Hanschen E.R."/>
            <person name="Kwon T."/>
            <person name="Eng W."/>
            <person name="Kruse C.P.S."/>
            <person name="Koehler S.I."/>
            <person name="Kunde Y."/>
            <person name="Gleasner C.D."/>
            <person name="You Mak K.T."/>
            <person name="Polle J."/>
            <person name="Hovde B.T."/>
            <person name="Starkenburg S.R."/>
        </authorList>
    </citation>
    <scope>NUCLEOTIDE SEQUENCE [LARGE SCALE GENOMIC DNA]</scope>
    <source>
        <strain evidence="2 3">DOE0152z</strain>
    </source>
</reference>
<feature type="compositionally biased region" description="Low complexity" evidence="1">
    <location>
        <begin position="43"/>
        <end position="52"/>
    </location>
</feature>
<sequence length="313" mass="32611">MSPPSDRLCRPGTGVFMPHTCTLQPSDSSKPQAPTDASHTNNSRTAASIAARRSGPYTSSIRSWSFPYAGVSSCQGGDMGLPAGSWMASGAQAGNAHSLPPQYRAAGSAGCSSRVPALARASAASAAHGAGAASSAAMNSMNALLTPVSEEVYAAAAAAQRGRLAVEAIDEELLMLLQAKGQLEAGRTALYGYSAACSAAPASLSAPLPGSPPQQWEAPHDANGHLAAAQYHHDSQGEPCLQDIMLQTYMELHQQQLAGHRLCMQTVSESCMLGGSLDAAAHAKLRRLMELQRMQLQLQEKLLHSLASYNGNM</sequence>
<feature type="compositionally biased region" description="Polar residues" evidence="1">
    <location>
        <begin position="21"/>
        <end position="42"/>
    </location>
</feature>
<evidence type="ECO:0008006" key="4">
    <source>
        <dbReference type="Google" id="ProtNLM"/>
    </source>
</evidence>
<evidence type="ECO:0000256" key="1">
    <source>
        <dbReference type="SAM" id="MobiDB-lite"/>
    </source>
</evidence>
<organism evidence="2 3">
    <name type="scientific">Tetradesmus obliquus</name>
    <name type="common">Green alga</name>
    <name type="synonym">Acutodesmus obliquus</name>
    <dbReference type="NCBI Taxonomy" id="3088"/>
    <lineage>
        <taxon>Eukaryota</taxon>
        <taxon>Viridiplantae</taxon>
        <taxon>Chlorophyta</taxon>
        <taxon>core chlorophytes</taxon>
        <taxon>Chlorophyceae</taxon>
        <taxon>CS clade</taxon>
        <taxon>Sphaeropleales</taxon>
        <taxon>Scenedesmaceae</taxon>
        <taxon>Tetradesmus</taxon>
    </lineage>
</organism>
<accession>A0ABY8TNG6</accession>
<evidence type="ECO:0000313" key="3">
    <source>
        <dbReference type="Proteomes" id="UP001244341"/>
    </source>
</evidence>
<dbReference type="EMBL" id="CP126208">
    <property type="protein sequence ID" value="WIA09346.1"/>
    <property type="molecule type" value="Genomic_DNA"/>
</dbReference>
<proteinExistence type="predicted"/>
<protein>
    <recommendedName>
        <fullName evidence="4">MYB-CC type transcription factor LHEQLE-containing domain-containing protein</fullName>
    </recommendedName>
</protein>
<keyword evidence="3" id="KW-1185">Reference proteome</keyword>